<feature type="compositionally biased region" description="Polar residues" evidence="1">
    <location>
        <begin position="56"/>
        <end position="69"/>
    </location>
</feature>
<dbReference type="Proteomes" id="UP000076420">
    <property type="component" value="Unassembled WGS sequence"/>
</dbReference>
<organism evidence="2 3">
    <name type="scientific">Biomphalaria glabrata</name>
    <name type="common">Bloodfluke planorb</name>
    <name type="synonym">Freshwater snail</name>
    <dbReference type="NCBI Taxonomy" id="6526"/>
    <lineage>
        <taxon>Eukaryota</taxon>
        <taxon>Metazoa</taxon>
        <taxon>Spiralia</taxon>
        <taxon>Lophotrochozoa</taxon>
        <taxon>Mollusca</taxon>
        <taxon>Gastropoda</taxon>
        <taxon>Heterobranchia</taxon>
        <taxon>Euthyneura</taxon>
        <taxon>Panpulmonata</taxon>
        <taxon>Hygrophila</taxon>
        <taxon>Lymnaeoidea</taxon>
        <taxon>Planorbidae</taxon>
        <taxon>Biomphalaria</taxon>
    </lineage>
</organism>
<protein>
    <submittedName>
        <fullName evidence="2">Uncharacterized protein</fullName>
    </submittedName>
</protein>
<dbReference type="KEGG" id="bgt:106075547"/>
<gene>
    <name evidence="2" type="primary">106075547</name>
</gene>
<name>A0A2C9M3F3_BIOGL</name>
<accession>A0A2C9M3F3</accession>
<reference evidence="2" key="1">
    <citation type="submission" date="2020-05" db="UniProtKB">
        <authorList>
            <consortium name="EnsemblMetazoa"/>
        </authorList>
    </citation>
    <scope>IDENTIFICATION</scope>
    <source>
        <strain evidence="2">BB02</strain>
    </source>
</reference>
<proteinExistence type="predicted"/>
<evidence type="ECO:0000256" key="1">
    <source>
        <dbReference type="SAM" id="MobiDB-lite"/>
    </source>
</evidence>
<feature type="region of interest" description="Disordered" evidence="1">
    <location>
        <begin position="33"/>
        <end position="69"/>
    </location>
</feature>
<dbReference type="EnsemblMetazoa" id="BGLB038062-RA">
    <property type="protein sequence ID" value="BGLB038062-PA"/>
    <property type="gene ID" value="BGLB038062"/>
</dbReference>
<evidence type="ECO:0000313" key="2">
    <source>
        <dbReference type="EnsemblMetazoa" id="BGLB038062-PA"/>
    </source>
</evidence>
<sequence>MMSDTKLDFSLELNNALKHVKKEVVEPDLVTQPCEDQDFQVPMIKSERIDEDESDLSTQPTGNCYSETDLTQPCEEQNVEFSVIKNETLEMKSDLYTKQSENCVSEKSSNVSLGHEESNVKQEIERTNFKESKKPWSLVVKLKTNNSS</sequence>
<dbReference type="AlphaFoldDB" id="A0A2C9M3F3"/>
<dbReference type="VEuPathDB" id="VectorBase:BGLB038062"/>
<evidence type="ECO:0000313" key="3">
    <source>
        <dbReference type="Proteomes" id="UP000076420"/>
    </source>
</evidence>